<dbReference type="EMBL" id="CAJVPW010019245">
    <property type="protein sequence ID" value="CAG8685771.1"/>
    <property type="molecule type" value="Genomic_DNA"/>
</dbReference>
<reference evidence="1" key="1">
    <citation type="submission" date="2021-06" db="EMBL/GenBank/DDBJ databases">
        <authorList>
            <person name="Kallberg Y."/>
            <person name="Tangrot J."/>
            <person name="Rosling A."/>
        </authorList>
    </citation>
    <scope>NUCLEOTIDE SEQUENCE</scope>
    <source>
        <strain evidence="1">28 12/20/2015</strain>
    </source>
</reference>
<evidence type="ECO:0000313" key="1">
    <source>
        <dbReference type="EMBL" id="CAG8685771.1"/>
    </source>
</evidence>
<feature type="non-terminal residue" evidence="1">
    <location>
        <position position="1"/>
    </location>
</feature>
<accession>A0ACA9P232</accession>
<sequence length="695" mass="80476">TGRDPASGIVGARIAPPPGRRAPPSVIAMSGVNSPTGAELPICGIITGNGGGALAIAKENIKLNGPNKLLELINQMLEVLSHIWASPKWKLYMSSGKPSINEGSYVCKVISSFLNIAMSELPTLRILPNSKPTSNEAKLLSPPVLSPTSATSFGFPRSPTNKLHRTIPTIHGQSQEFIDKERRNDDELKYRQKDTKYRETGEISRDGHYRSSRNREREPVERIRRHSKSRERSGRTEERQQVKSRARDHVDRDRRDPRLREKDAEELGWTIISRNGEDYGHAKSKTREVDERGRAKSRTREVDERGRAKSRTHEVDEPKSRTREVDEPKSRTREVDEPKSKTREVDERGRAKSKTREVDERGRAKSKTREVDERGRAKSRTREAEERERAKSRAREAEERGRAKSRTRETDERGRAKSKPRETEERERAKSKNRETDERGRAKSKTRDPDERGRAKSRTRETDERGRAKSRTRETDEHGRAKSRTREQEDRERAEKATRDKEYEILLMEKEKHTLRREKTKHETHHEKDDTPTSEVTIYIEELRQYREMSLTVNTTALDVLTHFRSDDTISDADAWTLFEVITDLGLERPLRDWEFVAKIIGSWELDKDNSLVLKKYAYRSPLTLQGFNNTVPSMVGFLHLEIKKNKWQKRYFQIKDGSIYHSKDTKGTNEMFLCSMVSFDVYTCTHMTTKKYQT</sequence>
<proteinExistence type="predicted"/>
<organism evidence="1 2">
    <name type="scientific">Cetraspora pellucida</name>
    <dbReference type="NCBI Taxonomy" id="1433469"/>
    <lineage>
        <taxon>Eukaryota</taxon>
        <taxon>Fungi</taxon>
        <taxon>Fungi incertae sedis</taxon>
        <taxon>Mucoromycota</taxon>
        <taxon>Glomeromycotina</taxon>
        <taxon>Glomeromycetes</taxon>
        <taxon>Diversisporales</taxon>
        <taxon>Gigasporaceae</taxon>
        <taxon>Cetraspora</taxon>
    </lineage>
</organism>
<gene>
    <name evidence="1" type="ORF">SPELUC_LOCUS10412</name>
</gene>
<feature type="non-terminal residue" evidence="1">
    <location>
        <position position="695"/>
    </location>
</feature>
<evidence type="ECO:0000313" key="2">
    <source>
        <dbReference type="Proteomes" id="UP000789366"/>
    </source>
</evidence>
<name>A0ACA9P232_9GLOM</name>
<protein>
    <submittedName>
        <fullName evidence="1">17095_t:CDS:1</fullName>
    </submittedName>
</protein>
<keyword evidence="2" id="KW-1185">Reference proteome</keyword>
<comment type="caution">
    <text evidence="1">The sequence shown here is derived from an EMBL/GenBank/DDBJ whole genome shotgun (WGS) entry which is preliminary data.</text>
</comment>
<dbReference type="Proteomes" id="UP000789366">
    <property type="component" value="Unassembled WGS sequence"/>
</dbReference>